<keyword evidence="2" id="KW-1185">Reference proteome</keyword>
<name>A0ABY3FXT0_9BACI</name>
<evidence type="ECO:0000313" key="1">
    <source>
        <dbReference type="EMBL" id="TWL40894.1"/>
    </source>
</evidence>
<comment type="caution">
    <text evidence="1">The sequence shown here is derived from an EMBL/GenBank/DDBJ whole genome shotgun (WGS) entry which is preliminary data.</text>
</comment>
<accession>A0ABY3FXT0</accession>
<reference evidence="1 2" key="1">
    <citation type="submission" date="2019-06" db="EMBL/GenBank/DDBJ databases">
        <title>Genome sequence analysis of &gt;100 Bacillus licheniformis strains suggests intrinsic resistance to this species.</title>
        <authorList>
            <person name="Wels M."/>
            <person name="Siezen R.J."/>
            <person name="Johansen E."/>
            <person name="Stuer-Lauridsen B."/>
            <person name="Bjerre K."/>
            <person name="Nielsen B.K.K."/>
        </authorList>
    </citation>
    <scope>NUCLEOTIDE SEQUENCE [LARGE SCALE GENOMIC DNA]</scope>
    <source>
        <strain evidence="1 2">BAC-15381</strain>
    </source>
</reference>
<proteinExistence type="predicted"/>
<evidence type="ECO:0000313" key="2">
    <source>
        <dbReference type="Proteomes" id="UP000429980"/>
    </source>
</evidence>
<organism evidence="1 2">
    <name type="scientific">Bacillus paralicheniformis</name>
    <dbReference type="NCBI Taxonomy" id="1648923"/>
    <lineage>
        <taxon>Bacteria</taxon>
        <taxon>Bacillati</taxon>
        <taxon>Bacillota</taxon>
        <taxon>Bacilli</taxon>
        <taxon>Bacillales</taxon>
        <taxon>Bacillaceae</taxon>
        <taxon>Bacillus</taxon>
    </lineage>
</organism>
<dbReference type="Proteomes" id="UP000429980">
    <property type="component" value="Unassembled WGS sequence"/>
</dbReference>
<protein>
    <submittedName>
        <fullName evidence="1">Uncharacterized protein</fullName>
    </submittedName>
</protein>
<gene>
    <name evidence="1" type="ORF">CHCC15381_0435</name>
</gene>
<dbReference type="EMBL" id="NILF01000025">
    <property type="protein sequence ID" value="TWL40894.1"/>
    <property type="molecule type" value="Genomic_DNA"/>
</dbReference>
<sequence>MPRLYLADLFTKLIAKKANEGGGYAARRSENVGADVK</sequence>